<gene>
    <name evidence="2" type="ORF">PtA15_14A42</name>
</gene>
<accession>A0ABY7D3C0</accession>
<organism evidence="2 3">
    <name type="scientific">Puccinia triticina</name>
    <dbReference type="NCBI Taxonomy" id="208348"/>
    <lineage>
        <taxon>Eukaryota</taxon>
        <taxon>Fungi</taxon>
        <taxon>Dikarya</taxon>
        <taxon>Basidiomycota</taxon>
        <taxon>Pucciniomycotina</taxon>
        <taxon>Pucciniomycetes</taxon>
        <taxon>Pucciniales</taxon>
        <taxon>Pucciniaceae</taxon>
        <taxon>Puccinia</taxon>
    </lineage>
</organism>
<protein>
    <submittedName>
        <fullName evidence="2">Uncharacterized protein</fullName>
    </submittedName>
</protein>
<proteinExistence type="predicted"/>
<dbReference type="Proteomes" id="UP001164743">
    <property type="component" value="Chromosome 14A"/>
</dbReference>
<reference evidence="2" key="1">
    <citation type="submission" date="2022-10" db="EMBL/GenBank/DDBJ databases">
        <title>Puccinia triticina Genome sequencing and assembly.</title>
        <authorList>
            <person name="Li C."/>
        </authorList>
    </citation>
    <scope>NUCLEOTIDE SEQUENCE</scope>
    <source>
        <strain evidence="2">Pt15</strain>
    </source>
</reference>
<dbReference type="GeneID" id="77804029"/>
<keyword evidence="3" id="KW-1185">Reference proteome</keyword>
<dbReference type="EMBL" id="CP110434">
    <property type="protein sequence ID" value="WAQ91162.1"/>
    <property type="molecule type" value="Genomic_DNA"/>
</dbReference>
<evidence type="ECO:0000313" key="3">
    <source>
        <dbReference type="Proteomes" id="UP001164743"/>
    </source>
</evidence>
<feature type="region of interest" description="Disordered" evidence="1">
    <location>
        <begin position="278"/>
        <end position="297"/>
    </location>
</feature>
<evidence type="ECO:0000313" key="2">
    <source>
        <dbReference type="EMBL" id="WAQ91162.1"/>
    </source>
</evidence>
<feature type="compositionally biased region" description="Low complexity" evidence="1">
    <location>
        <begin position="281"/>
        <end position="297"/>
    </location>
</feature>
<sequence>MLRLCAITLLYYYFIPSYVMATPVRDLAPLATSGIAPSPLHGTTPENSYLHLQLHAGQAPDGNPYAYLTKYDPLKYSNENKEPYPAPSPIESGTEKMGRHFEDRMMAVPKTQKMKARADIKKTEKEEELINYILNDLEPGGAYVIIVNPNGENIIIKMPIAYCDHQYDCGRVEVYRMDGTLLERTGCCHVNCPCIARDVCLIVGDFLLALLEACLDSRTNRRALATGPPHNITPHNMKEVVGQWLAIRGKPSRISQKENAELYKQYVNEMAPNLQADVKSRASASAPAPSPQSWSSY</sequence>
<name>A0ABY7D3C0_9BASI</name>
<evidence type="ECO:0000256" key="1">
    <source>
        <dbReference type="SAM" id="MobiDB-lite"/>
    </source>
</evidence>
<dbReference type="RefSeq" id="XP_053026717.1">
    <property type="nucleotide sequence ID" value="XM_053163145.1"/>
</dbReference>